<accession>A0A7R8YQE4</accession>
<reference evidence="2 3" key="1">
    <citation type="submission" date="2020-11" db="EMBL/GenBank/DDBJ databases">
        <authorList>
            <person name="Wallbank WR R."/>
            <person name="Pardo Diaz C."/>
            <person name="Kozak K."/>
            <person name="Martin S."/>
            <person name="Jiggins C."/>
            <person name="Moest M."/>
            <person name="Warren A I."/>
            <person name="Generalovic N T."/>
            <person name="Byers J.R.P. K."/>
            <person name="Montejo-Kovacevich G."/>
            <person name="Yen C E."/>
        </authorList>
    </citation>
    <scope>NUCLEOTIDE SEQUENCE [LARGE SCALE GENOMIC DNA]</scope>
</reference>
<gene>
    <name evidence="2" type="ORF">HERILL_LOCUS1589</name>
</gene>
<proteinExistence type="predicted"/>
<dbReference type="AlphaFoldDB" id="A0A7R8YQE4"/>
<protein>
    <submittedName>
        <fullName evidence="2">Uncharacterized protein</fullName>
    </submittedName>
</protein>
<name>A0A7R8YQE4_HERIL</name>
<feature type="region of interest" description="Disordered" evidence="1">
    <location>
        <begin position="1"/>
        <end position="20"/>
    </location>
</feature>
<organism evidence="2 3">
    <name type="scientific">Hermetia illucens</name>
    <name type="common">Black soldier fly</name>
    <dbReference type="NCBI Taxonomy" id="343691"/>
    <lineage>
        <taxon>Eukaryota</taxon>
        <taxon>Metazoa</taxon>
        <taxon>Ecdysozoa</taxon>
        <taxon>Arthropoda</taxon>
        <taxon>Hexapoda</taxon>
        <taxon>Insecta</taxon>
        <taxon>Pterygota</taxon>
        <taxon>Neoptera</taxon>
        <taxon>Endopterygota</taxon>
        <taxon>Diptera</taxon>
        <taxon>Brachycera</taxon>
        <taxon>Stratiomyomorpha</taxon>
        <taxon>Stratiomyidae</taxon>
        <taxon>Hermetiinae</taxon>
        <taxon>Hermetia</taxon>
    </lineage>
</organism>
<evidence type="ECO:0000313" key="3">
    <source>
        <dbReference type="Proteomes" id="UP000594454"/>
    </source>
</evidence>
<sequence>MGGIGAPPVMSAGLNGNSLVDTSCDESSQLINSERAHIQKNNAPRDLKLDNGIIKMPQTQHKPPHPPQDGDNDTTGGGTTTEESSCCDTDSKSVLSGAKKTGGKLNKTGTKNVTLKRVSFGSSKGSMVETLVFETPTPLPEHAEREFGFPAENFSTISAQQQQYSGGGFVGGGGGGGYGGGINVVGKMINNNNYNHSNNNNSSCLDDSGIEMQEELERSKVRVTFFQSSKPQQVSPPESYINYTTDSSLPLLSDSFIIDTSTLSESNMTAATATQPTYDRQISTESGWDNPFRPGGDLSREADEIVNMIKGGKPITPTGDASHSIANGNAQKDTGNHAIENGTAVIDGATKTEVSHVQSTPAQNGTKSPQQNSKTMSATGNKANGDTKTQTAPQTQVSNQVIPGPISASHVVIEDKKKKKCTCCVIQ</sequence>
<dbReference type="EMBL" id="LR899009">
    <property type="protein sequence ID" value="CAD7078314.1"/>
    <property type="molecule type" value="Genomic_DNA"/>
</dbReference>
<dbReference type="FunCoup" id="A0A7R8YQE4">
    <property type="interactions" value="121"/>
</dbReference>
<feature type="region of interest" description="Disordered" evidence="1">
    <location>
        <begin position="310"/>
        <end position="336"/>
    </location>
</feature>
<dbReference type="Proteomes" id="UP000594454">
    <property type="component" value="Chromosome 1"/>
</dbReference>
<dbReference type="OrthoDB" id="6618101at2759"/>
<evidence type="ECO:0000313" key="2">
    <source>
        <dbReference type="EMBL" id="CAD7078314.1"/>
    </source>
</evidence>
<feature type="region of interest" description="Disordered" evidence="1">
    <location>
        <begin position="353"/>
        <end position="401"/>
    </location>
</feature>
<feature type="compositionally biased region" description="Polar residues" evidence="1">
    <location>
        <begin position="82"/>
        <end position="94"/>
    </location>
</feature>
<feature type="region of interest" description="Disordered" evidence="1">
    <location>
        <begin position="268"/>
        <end position="295"/>
    </location>
</feature>
<feature type="region of interest" description="Disordered" evidence="1">
    <location>
        <begin position="56"/>
        <end position="108"/>
    </location>
</feature>
<feature type="compositionally biased region" description="Low complexity" evidence="1">
    <location>
        <begin position="97"/>
        <end position="108"/>
    </location>
</feature>
<evidence type="ECO:0000256" key="1">
    <source>
        <dbReference type="SAM" id="MobiDB-lite"/>
    </source>
</evidence>
<feature type="compositionally biased region" description="Polar residues" evidence="1">
    <location>
        <begin position="355"/>
        <end position="401"/>
    </location>
</feature>
<feature type="compositionally biased region" description="Polar residues" evidence="1">
    <location>
        <begin position="268"/>
        <end position="287"/>
    </location>
</feature>
<feature type="compositionally biased region" description="Polar residues" evidence="1">
    <location>
        <begin position="319"/>
        <end position="333"/>
    </location>
</feature>
<dbReference type="InParanoid" id="A0A7R8YQE4"/>
<keyword evidence="3" id="KW-1185">Reference proteome</keyword>